<dbReference type="InterPro" id="IPR007374">
    <property type="entry name" value="ASCH_domain"/>
</dbReference>
<dbReference type="InterPro" id="IPR015947">
    <property type="entry name" value="PUA-like_sf"/>
</dbReference>
<evidence type="ECO:0000313" key="2">
    <source>
        <dbReference type="EMBL" id="GAA2332986.1"/>
    </source>
</evidence>
<gene>
    <name evidence="2" type="ORF">GCM10010246_15600</name>
</gene>
<dbReference type="Proteomes" id="UP001500253">
    <property type="component" value="Unassembled WGS sequence"/>
</dbReference>
<feature type="domain" description="ASCH" evidence="1">
    <location>
        <begin position="11"/>
        <end position="136"/>
    </location>
</feature>
<proteinExistence type="predicted"/>
<dbReference type="Gene3D" id="3.10.400.10">
    <property type="entry name" value="Sulfate adenylyltransferase"/>
    <property type="match status" value="1"/>
</dbReference>
<reference evidence="3" key="1">
    <citation type="journal article" date="2019" name="Int. J. Syst. Evol. Microbiol.">
        <title>The Global Catalogue of Microorganisms (GCM) 10K type strain sequencing project: providing services to taxonomists for standard genome sequencing and annotation.</title>
        <authorList>
            <consortium name="The Broad Institute Genomics Platform"/>
            <consortium name="The Broad Institute Genome Sequencing Center for Infectious Disease"/>
            <person name="Wu L."/>
            <person name="Ma J."/>
        </authorList>
    </citation>
    <scope>NUCLEOTIDE SEQUENCE [LARGE SCALE GENOMIC DNA]</scope>
    <source>
        <strain evidence="3">JCM 4316</strain>
    </source>
</reference>
<dbReference type="PANTHER" id="PTHR39203:SF1">
    <property type="entry name" value="CYTOPLASMIC PROTEIN"/>
    <property type="match status" value="1"/>
</dbReference>
<dbReference type="Pfam" id="PF04266">
    <property type="entry name" value="ASCH"/>
    <property type="match status" value="1"/>
</dbReference>
<dbReference type="SUPFAM" id="SSF88697">
    <property type="entry name" value="PUA domain-like"/>
    <property type="match status" value="1"/>
</dbReference>
<evidence type="ECO:0000259" key="1">
    <source>
        <dbReference type="SMART" id="SM01022"/>
    </source>
</evidence>
<sequence length="272" mass="29775">MGHDDLPTLELAFPGPERDRGVAAILSGEKTALTGLLEIFEHAGEAVPRVGRRFSVLDSEGRPAVTIELVDVRVVPMKEIDDDFARAEGRGYRDAAQWRAAHEEFFRSDGVTELLGRTPVVDDDTLVVAERFRVVELDDPGLTVVTRLVTHVDLDDGPTDTRRLSVSARLAAVLADGRELVLLDDRGWSSTAHGRGVDIRASTSVEDIERTARTVVGPDEPMDGETQEQTAAAHWSALAGLLGRQGVEVDAHELERLPHDVQLSERLRAWLA</sequence>
<comment type="caution">
    <text evidence="2">The sequence shown here is derived from an EMBL/GenBank/DDBJ whole genome shotgun (WGS) entry which is preliminary data.</text>
</comment>
<protein>
    <recommendedName>
        <fullName evidence="1">ASCH domain-containing protein</fullName>
    </recommendedName>
</protein>
<dbReference type="EMBL" id="BAAASD010000004">
    <property type="protein sequence ID" value="GAA2332986.1"/>
    <property type="molecule type" value="Genomic_DNA"/>
</dbReference>
<organism evidence="2 3">
    <name type="scientific">Streptomyces cuspidosporus</name>
    <dbReference type="NCBI Taxonomy" id="66882"/>
    <lineage>
        <taxon>Bacteria</taxon>
        <taxon>Bacillati</taxon>
        <taxon>Actinomycetota</taxon>
        <taxon>Actinomycetes</taxon>
        <taxon>Kitasatosporales</taxon>
        <taxon>Streptomycetaceae</taxon>
        <taxon>Streptomyces</taxon>
    </lineage>
</organism>
<dbReference type="PANTHER" id="PTHR39203">
    <property type="entry name" value="CYTOPLASMIC PROTEIN-RELATED"/>
    <property type="match status" value="1"/>
</dbReference>
<dbReference type="InterPro" id="IPR009326">
    <property type="entry name" value="DUF984"/>
</dbReference>
<evidence type="ECO:0000313" key="3">
    <source>
        <dbReference type="Proteomes" id="UP001500253"/>
    </source>
</evidence>
<accession>A0ABP5SK13</accession>
<dbReference type="SMART" id="SM01022">
    <property type="entry name" value="ASCH"/>
    <property type="match status" value="1"/>
</dbReference>
<name>A0ABP5SK13_9ACTN</name>
<dbReference type="RefSeq" id="WP_428836868.1">
    <property type="nucleotide sequence ID" value="NZ_BAAASD010000004.1"/>
</dbReference>
<keyword evidence="3" id="KW-1185">Reference proteome</keyword>